<dbReference type="GO" id="GO:0046872">
    <property type="term" value="F:metal ion binding"/>
    <property type="evidence" value="ECO:0007669"/>
    <property type="project" value="UniProtKB-UniRule"/>
</dbReference>
<dbReference type="SMART" id="SM01117">
    <property type="entry name" value="Cyt-b5"/>
    <property type="match status" value="2"/>
</dbReference>
<keyword evidence="11" id="KW-1185">Reference proteome</keyword>
<feature type="transmembrane region" description="Helical" evidence="8">
    <location>
        <begin position="200"/>
        <end position="217"/>
    </location>
</feature>
<dbReference type="InterPro" id="IPR050668">
    <property type="entry name" value="Cytochrome_b5"/>
</dbReference>
<protein>
    <submittedName>
        <fullName evidence="10">Cytochrome b5-like protein</fullName>
    </submittedName>
</protein>
<dbReference type="EMBL" id="LJSK01000193">
    <property type="protein sequence ID" value="KPI85339.1"/>
    <property type="molecule type" value="Genomic_DNA"/>
</dbReference>
<keyword evidence="4 8" id="KW-0479">Metal-binding</keyword>
<dbReference type="PRINTS" id="PR00363">
    <property type="entry name" value="CYTOCHROMEB5"/>
</dbReference>
<keyword evidence="3 8" id="KW-0812">Transmembrane</keyword>
<comment type="caution">
    <text evidence="10">The sequence shown here is derived from an EMBL/GenBank/DDBJ whole genome shotgun (WGS) entry which is preliminary data.</text>
</comment>
<reference evidence="10 11" key="1">
    <citation type="journal article" date="2015" name="PLoS Pathog.">
        <title>Leptomonas seymouri: Adaptations to the Dixenous Life Cycle Analyzed by Genome Sequencing, Transcriptome Profiling and Co-infection with Leishmania donovani.</title>
        <authorList>
            <person name="Kraeva N."/>
            <person name="Butenko A."/>
            <person name="Hlavacova J."/>
            <person name="Kostygov A."/>
            <person name="Myskova J."/>
            <person name="Grybchuk D."/>
            <person name="Lestinova T."/>
            <person name="Votypka J."/>
            <person name="Volf P."/>
            <person name="Opperdoes F."/>
            <person name="Flegontov P."/>
            <person name="Lukes J."/>
            <person name="Yurchenko V."/>
        </authorList>
    </citation>
    <scope>NUCLEOTIDE SEQUENCE [LARGE SCALE GENOMIC DNA]</scope>
    <source>
        <strain evidence="10 11">ATCC 30220</strain>
    </source>
</reference>
<keyword evidence="2 8" id="KW-0349">Heme</keyword>
<dbReference type="PANTHER" id="PTHR19359:SF14">
    <property type="entry name" value="CYTOCHROME B5 A"/>
    <property type="match status" value="1"/>
</dbReference>
<feature type="domain" description="Cytochrome b5 heme-binding" evidence="9">
    <location>
        <begin position="2"/>
        <end position="78"/>
    </location>
</feature>
<dbReference type="GO" id="GO:0020037">
    <property type="term" value="F:heme binding"/>
    <property type="evidence" value="ECO:0007669"/>
    <property type="project" value="UniProtKB-UniRule"/>
</dbReference>
<name>A0A0N0P4I5_LEPSE</name>
<evidence type="ECO:0000256" key="3">
    <source>
        <dbReference type="ARBA" id="ARBA00022692"/>
    </source>
</evidence>
<feature type="domain" description="Cytochrome b5 heme-binding" evidence="9">
    <location>
        <begin position="83"/>
        <end position="159"/>
    </location>
</feature>
<dbReference type="Pfam" id="PF00173">
    <property type="entry name" value="Cyt-b5"/>
    <property type="match status" value="2"/>
</dbReference>
<keyword evidence="8" id="KW-1133">Transmembrane helix</keyword>
<evidence type="ECO:0000256" key="7">
    <source>
        <dbReference type="ARBA" id="ARBA00038168"/>
    </source>
</evidence>
<dbReference type="Gene3D" id="3.10.120.10">
    <property type="entry name" value="Cytochrome b5-like heme/steroid binding domain"/>
    <property type="match status" value="2"/>
</dbReference>
<evidence type="ECO:0000313" key="10">
    <source>
        <dbReference type="EMBL" id="KPI85339.1"/>
    </source>
</evidence>
<gene>
    <name evidence="10" type="ORF">ABL78_5594</name>
</gene>
<dbReference type="AlphaFoldDB" id="A0A0N0P4I5"/>
<dbReference type="InterPro" id="IPR001199">
    <property type="entry name" value="Cyt_B5-like_heme/steroid-bd"/>
</dbReference>
<comment type="similarity">
    <text evidence="7 8">Belongs to the cytochrome b5 family.</text>
</comment>
<dbReference type="GO" id="GO:0016020">
    <property type="term" value="C:membrane"/>
    <property type="evidence" value="ECO:0007669"/>
    <property type="project" value="UniProtKB-SubCell"/>
</dbReference>
<evidence type="ECO:0000256" key="2">
    <source>
        <dbReference type="ARBA" id="ARBA00022617"/>
    </source>
</evidence>
<evidence type="ECO:0000256" key="6">
    <source>
        <dbReference type="ARBA" id="ARBA00023136"/>
    </source>
</evidence>
<evidence type="ECO:0000313" key="11">
    <source>
        <dbReference type="Proteomes" id="UP000038009"/>
    </source>
</evidence>
<dbReference type="InterPro" id="IPR018506">
    <property type="entry name" value="Cyt_B5_heme-BS"/>
</dbReference>
<dbReference type="FunFam" id="3.10.120.10:FF:000002">
    <property type="entry name" value="Cytochrome b5 type B"/>
    <property type="match status" value="1"/>
</dbReference>
<evidence type="ECO:0000256" key="5">
    <source>
        <dbReference type="ARBA" id="ARBA00023004"/>
    </source>
</evidence>
<dbReference type="PROSITE" id="PS00191">
    <property type="entry name" value="CYTOCHROME_B5_1"/>
    <property type="match status" value="1"/>
</dbReference>
<comment type="subcellular location">
    <subcellularLocation>
        <location evidence="1">Membrane</location>
    </subcellularLocation>
</comment>
<dbReference type="PROSITE" id="PS50255">
    <property type="entry name" value="CYTOCHROME_B5_2"/>
    <property type="match status" value="2"/>
</dbReference>
<dbReference type="OrthoDB" id="260519at2759"/>
<evidence type="ECO:0000256" key="1">
    <source>
        <dbReference type="ARBA" id="ARBA00004370"/>
    </source>
</evidence>
<evidence type="ECO:0000256" key="4">
    <source>
        <dbReference type="ARBA" id="ARBA00022723"/>
    </source>
</evidence>
<evidence type="ECO:0000256" key="8">
    <source>
        <dbReference type="RuleBase" id="RU362121"/>
    </source>
</evidence>
<dbReference type="InterPro" id="IPR036400">
    <property type="entry name" value="Cyt_B5-like_heme/steroid_sf"/>
</dbReference>
<dbReference type="OMA" id="VNHSRGA"/>
<dbReference type="PANTHER" id="PTHR19359">
    <property type="entry name" value="CYTOCHROME B5"/>
    <property type="match status" value="1"/>
</dbReference>
<evidence type="ECO:0000259" key="9">
    <source>
        <dbReference type="PROSITE" id="PS50255"/>
    </source>
</evidence>
<dbReference type="Proteomes" id="UP000038009">
    <property type="component" value="Unassembled WGS sequence"/>
</dbReference>
<dbReference type="FunFam" id="3.10.120.10:FF:000007">
    <property type="entry name" value="Sulfite oxidase, mitochondrial"/>
    <property type="match status" value="1"/>
</dbReference>
<dbReference type="SUPFAM" id="SSF55856">
    <property type="entry name" value="Cytochrome b5-like heme/steroid binding domain"/>
    <property type="match status" value="2"/>
</dbReference>
<dbReference type="VEuPathDB" id="TriTrypDB:Lsey_0193_0020"/>
<keyword evidence="5 8" id="KW-0408">Iron</keyword>
<accession>A0A0N0P4I5</accession>
<organism evidence="10 11">
    <name type="scientific">Leptomonas seymouri</name>
    <dbReference type="NCBI Taxonomy" id="5684"/>
    <lineage>
        <taxon>Eukaryota</taxon>
        <taxon>Discoba</taxon>
        <taxon>Euglenozoa</taxon>
        <taxon>Kinetoplastea</taxon>
        <taxon>Metakinetoplastina</taxon>
        <taxon>Trypanosomatida</taxon>
        <taxon>Trypanosomatidae</taxon>
        <taxon>Leishmaniinae</taxon>
        <taxon>Leptomonas</taxon>
    </lineage>
</organism>
<proteinExistence type="inferred from homology"/>
<keyword evidence="6 8" id="KW-0472">Membrane</keyword>
<sequence>MTAIYTKAQVAEHNKKESGWFIINNSVYDVSKFYDDHPGGRDVLLANIGRDATEEFEAVHHSKGAMRKLEDLKVGELPPSERRRFISMKEVSAKKSAEGAWFVINNKVYDVTKFLDLHPGGRDILLYNAGGDATEAFTDNGHSDNAYRMMARYCIGDLELDERKKFVNRKVTGEQHNSTVKAVRVKSEDESLLGRIQEQLQLFIVLALFVMAGVFLLS</sequence>